<accession>A0A2I2L3U9</accession>
<keyword evidence="1" id="KW-0378">Hydrolase</keyword>
<keyword evidence="2" id="KW-1185">Reference proteome</keyword>
<dbReference type="KEGG" id="vg:35382108"/>
<protein>
    <submittedName>
        <fullName evidence="1">Endonuclease</fullName>
    </submittedName>
</protein>
<reference evidence="1" key="1">
    <citation type="submission" date="2017-08" db="EMBL/GenBank/DDBJ databases">
        <authorList>
            <consortium name="Urmite Genomes"/>
        </authorList>
    </citation>
    <scope>NUCLEOTIDE SEQUENCE [LARGE SCALE GENOMIC DNA]</scope>
    <source>
        <strain evidence="1">IHUMI-LCC2</strain>
    </source>
</reference>
<proteinExistence type="predicted"/>
<dbReference type="GO" id="GO:0004519">
    <property type="term" value="F:endonuclease activity"/>
    <property type="evidence" value="ECO:0007669"/>
    <property type="project" value="UniProtKB-KW"/>
</dbReference>
<evidence type="ECO:0000313" key="2">
    <source>
        <dbReference type="Proteomes" id="UP000236316"/>
    </source>
</evidence>
<evidence type="ECO:0000313" key="1">
    <source>
        <dbReference type="EMBL" id="SNW62235.1"/>
    </source>
</evidence>
<dbReference type="RefSeq" id="YP_009448537.1">
    <property type="nucleotide sequence ID" value="NC_036594.1"/>
</dbReference>
<sequence length="193" mass="23074">MRENKMSDFKDKFYKKVSDKNGIIIGKYINGRRKVQVKCGNGHVWKAKPFDVSRGKWCPVCNKSKGETNIENVLKKWNVKYICEYRDPEMYKLHKRKCRYDFYFTMWGNQYVIEFDGLQHFEQSEWFGDSKAKFGRRRGTDKFKTKYAISHGIKVIRISYKEEDKIEEHMLLAVASTIPVYVSNPDMYAWIFK</sequence>
<dbReference type="OrthoDB" id="24132at10239"/>
<keyword evidence="1" id="KW-0540">Nuclease</keyword>
<organism evidence="1">
    <name type="scientific">Orpheovirus IHUMI-LCC2</name>
    <dbReference type="NCBI Taxonomy" id="2023057"/>
    <lineage>
        <taxon>Viruses</taxon>
        <taxon>Varidnaviria</taxon>
        <taxon>Bamfordvirae</taxon>
        <taxon>Nucleocytoviricota</taxon>
        <taxon>Megaviricetes</taxon>
        <taxon>Pimascovirales</taxon>
        <taxon>Ocovirineae</taxon>
        <taxon>Orpheoviridae</taxon>
        <taxon>Alphaorpheovirus</taxon>
        <taxon>Alphaorpheovirus massiliense</taxon>
    </lineage>
</organism>
<gene>
    <name evidence="1" type="ORF">ORPV_331</name>
</gene>
<dbReference type="Proteomes" id="UP000236316">
    <property type="component" value="Segment"/>
</dbReference>
<name>A0A2I2L3U9_9VIRU</name>
<dbReference type="GeneID" id="35382108"/>
<dbReference type="Gene3D" id="3.40.960.10">
    <property type="entry name" value="VSR Endonuclease"/>
    <property type="match status" value="1"/>
</dbReference>
<dbReference type="EMBL" id="LT906555">
    <property type="protein sequence ID" value="SNW62235.1"/>
    <property type="molecule type" value="Genomic_DNA"/>
</dbReference>
<keyword evidence="1" id="KW-0255">Endonuclease</keyword>